<sequence>MRPPPGPWWLLLWLPPLASGPVHWEEAALSGNRAPAAARVLVPALGCGLPEGARPCWRLAARGFRTGSNRTVWPSSPVYRSFGLPKVTQLVTGIPGSWLTTRLWVQCICVTENLIIAVTITLDSRWVIIPQPLTHCRDLERATLLVTCKPQLRVKITSPGLLSIVYITERHNCQYPETILSFTKCMIHNFWTPKDSNEVTIVINPYGQTVCFSVKPVRLFIYKISINRNIYVLVVGFFSFAVCYTHGPLVDDRNRSLLMWTLRVLSLVLVYAGVAVPQFAYTVMVLLLCSQSLYYPLKAFSYIRWKMKPWFTTEKLVVRYLTEDEYREQADAETTRALEELRQACRRPDFPAWLAISRLYAPKKFADFVLGGSHLSPEEISLHEEQYGLGGAFLEEQLFNLRTA</sequence>
<dbReference type="Proteomes" id="UP000011518">
    <property type="component" value="Unassembled WGS sequence"/>
</dbReference>
<proteinExistence type="inferred from homology"/>
<feature type="transmembrane region" description="Helical" evidence="8">
    <location>
        <begin position="230"/>
        <end position="250"/>
    </location>
</feature>
<gene>
    <name evidence="10" type="ORF">TREES_T100006546</name>
</gene>
<dbReference type="PANTHER" id="PTHR13598">
    <property type="entry name" value="AT07567P-RELATED"/>
    <property type="match status" value="1"/>
</dbReference>
<evidence type="ECO:0000256" key="2">
    <source>
        <dbReference type="ARBA" id="ARBA00005748"/>
    </source>
</evidence>
<comment type="subcellular location">
    <subcellularLocation>
        <location evidence="1">Nucleus inner membrane</location>
        <topology evidence="1">Multi-pass membrane protein</topology>
        <orientation evidence="1">Nucleoplasmic side</orientation>
    </subcellularLocation>
</comment>
<keyword evidence="6 8" id="KW-0472">Membrane</keyword>
<keyword evidence="4 9" id="KW-0732">Signal</keyword>
<evidence type="ECO:0000313" key="10">
    <source>
        <dbReference type="EMBL" id="ELW66593.1"/>
    </source>
</evidence>
<evidence type="ECO:0000256" key="4">
    <source>
        <dbReference type="ARBA" id="ARBA00022729"/>
    </source>
</evidence>
<comment type="similarity">
    <text evidence="2">Belongs to the NEMP family.</text>
</comment>
<dbReference type="FunCoup" id="L9KV75">
    <property type="interactions" value="686"/>
</dbReference>
<reference evidence="11" key="1">
    <citation type="submission" date="2012-07" db="EMBL/GenBank/DDBJ databases">
        <title>Genome of the Chinese tree shrew, a rising model animal genetically related to primates.</title>
        <authorList>
            <person name="Zhang G."/>
            <person name="Fan Y."/>
            <person name="Yao Y."/>
            <person name="Huang Z."/>
        </authorList>
    </citation>
    <scope>NUCLEOTIDE SEQUENCE [LARGE SCALE GENOMIC DNA]</scope>
</reference>
<dbReference type="eggNOG" id="KOG3817">
    <property type="taxonomic scope" value="Eukaryota"/>
</dbReference>
<evidence type="ECO:0000256" key="5">
    <source>
        <dbReference type="ARBA" id="ARBA00022989"/>
    </source>
</evidence>
<evidence type="ECO:0000256" key="1">
    <source>
        <dbReference type="ARBA" id="ARBA00004575"/>
    </source>
</evidence>
<feature type="chain" id="PRO_5004000230" evidence="9">
    <location>
        <begin position="20"/>
        <end position="404"/>
    </location>
</feature>
<keyword evidence="5 8" id="KW-1133">Transmembrane helix</keyword>
<evidence type="ECO:0000256" key="7">
    <source>
        <dbReference type="ARBA" id="ARBA00023242"/>
    </source>
</evidence>
<evidence type="ECO:0000313" key="11">
    <source>
        <dbReference type="Proteomes" id="UP000011518"/>
    </source>
</evidence>
<feature type="transmembrane region" description="Helical" evidence="8">
    <location>
        <begin position="257"/>
        <end position="274"/>
    </location>
</feature>
<keyword evidence="3 8" id="KW-0812">Transmembrane</keyword>
<evidence type="ECO:0000256" key="3">
    <source>
        <dbReference type="ARBA" id="ARBA00022692"/>
    </source>
</evidence>
<evidence type="ECO:0000256" key="6">
    <source>
        <dbReference type="ARBA" id="ARBA00023136"/>
    </source>
</evidence>
<dbReference type="EMBL" id="KB320647">
    <property type="protein sequence ID" value="ELW66593.1"/>
    <property type="molecule type" value="Genomic_DNA"/>
</dbReference>
<accession>L9KV75</accession>
<dbReference type="STRING" id="246437.L9KV75"/>
<dbReference type="GO" id="GO:0005637">
    <property type="term" value="C:nuclear inner membrane"/>
    <property type="evidence" value="ECO:0007669"/>
    <property type="project" value="UniProtKB-SubCell"/>
</dbReference>
<organism evidence="10 11">
    <name type="scientific">Tupaia chinensis</name>
    <name type="common">Chinese tree shrew</name>
    <name type="synonym">Tupaia belangeri chinensis</name>
    <dbReference type="NCBI Taxonomy" id="246437"/>
    <lineage>
        <taxon>Eukaryota</taxon>
        <taxon>Metazoa</taxon>
        <taxon>Chordata</taxon>
        <taxon>Craniata</taxon>
        <taxon>Vertebrata</taxon>
        <taxon>Euteleostomi</taxon>
        <taxon>Mammalia</taxon>
        <taxon>Eutheria</taxon>
        <taxon>Euarchontoglires</taxon>
        <taxon>Scandentia</taxon>
        <taxon>Tupaiidae</taxon>
        <taxon>Tupaia</taxon>
    </lineage>
</organism>
<feature type="signal peptide" evidence="9">
    <location>
        <begin position="1"/>
        <end position="19"/>
    </location>
</feature>
<keyword evidence="7" id="KW-0539">Nucleus</keyword>
<reference evidence="11" key="2">
    <citation type="journal article" date="2013" name="Nat. Commun.">
        <title>Genome of the Chinese tree shrew.</title>
        <authorList>
            <person name="Fan Y."/>
            <person name="Huang Z.Y."/>
            <person name="Cao C.C."/>
            <person name="Chen C.S."/>
            <person name="Chen Y.X."/>
            <person name="Fan D.D."/>
            <person name="He J."/>
            <person name="Hou H.L."/>
            <person name="Hu L."/>
            <person name="Hu X.T."/>
            <person name="Jiang X.T."/>
            <person name="Lai R."/>
            <person name="Lang Y.S."/>
            <person name="Liang B."/>
            <person name="Liao S.G."/>
            <person name="Mu D."/>
            <person name="Ma Y.Y."/>
            <person name="Niu Y.Y."/>
            <person name="Sun X.Q."/>
            <person name="Xia J.Q."/>
            <person name="Xiao J."/>
            <person name="Xiong Z.Q."/>
            <person name="Xu L."/>
            <person name="Yang L."/>
            <person name="Zhang Y."/>
            <person name="Zhao W."/>
            <person name="Zhao X.D."/>
            <person name="Zheng Y.T."/>
            <person name="Zhou J.M."/>
            <person name="Zhu Y.B."/>
            <person name="Zhang G.J."/>
            <person name="Wang J."/>
            <person name="Yao Y.G."/>
        </authorList>
    </citation>
    <scope>NUCLEOTIDE SEQUENCE [LARGE SCALE GENOMIC DNA]</scope>
</reference>
<evidence type="ECO:0000256" key="8">
    <source>
        <dbReference type="SAM" id="Phobius"/>
    </source>
</evidence>
<evidence type="ECO:0000256" key="9">
    <source>
        <dbReference type="SAM" id="SignalP"/>
    </source>
</evidence>
<dbReference type="AlphaFoldDB" id="L9KV75"/>
<keyword evidence="11" id="KW-1185">Reference proteome</keyword>
<protein>
    <submittedName>
        <fullName evidence="10">Transmembrane protein 194B</fullName>
    </submittedName>
</protein>
<name>L9KV75_TUPCH</name>
<dbReference type="PANTHER" id="PTHR13598:SF3">
    <property type="entry name" value="NUCLEAR ENVELOPE INTEGRAL MEMBRANE PROTEIN 2"/>
    <property type="match status" value="1"/>
</dbReference>
<dbReference type="InterPro" id="IPR019358">
    <property type="entry name" value="NEMP_fam"/>
</dbReference>
<dbReference type="Pfam" id="PF10225">
    <property type="entry name" value="NEMP"/>
    <property type="match status" value="1"/>
</dbReference>
<dbReference type="InParanoid" id="L9KV75"/>